<proteinExistence type="predicted"/>
<reference evidence="1 2" key="2">
    <citation type="journal article" date="2012" name="Stand. Genomic Sci.">
        <title>Complete Genome Sequence of Clostridium clariflavum DSM 19732.</title>
        <authorList>
            <person name="Izquierdo J.A."/>
            <person name="Goodwin L."/>
            <person name="Davenport K.W."/>
            <person name="Teshima H."/>
            <person name="Bruce D."/>
            <person name="Detter C."/>
            <person name="Tapia R."/>
            <person name="Han S."/>
            <person name="Land M."/>
            <person name="Hauser L."/>
            <person name="Jeffries C.D."/>
            <person name="Han J."/>
            <person name="Pitluck S."/>
            <person name="Nolan M."/>
            <person name="Chen A."/>
            <person name="Huntemann M."/>
            <person name="Mavromatis K."/>
            <person name="Mikhailova N."/>
            <person name="Liolios K."/>
            <person name="Woyke T."/>
            <person name="Lynd L.R."/>
        </authorList>
    </citation>
    <scope>NUCLEOTIDE SEQUENCE [LARGE SCALE GENOMIC DNA]</scope>
    <source>
        <strain evidence="2">DSM 19732 / NBRC 101661 / EBR45</strain>
    </source>
</reference>
<gene>
    <name evidence="1" type="ordered locus">Clocl_3340</name>
</gene>
<name>G8LXC1_ACECE</name>
<organism evidence="1 2">
    <name type="scientific">Acetivibrio clariflavus (strain DSM 19732 / NBRC 101661 / EBR45)</name>
    <name type="common">Clostridium clariflavum</name>
    <dbReference type="NCBI Taxonomy" id="720554"/>
    <lineage>
        <taxon>Bacteria</taxon>
        <taxon>Bacillati</taxon>
        <taxon>Bacillota</taxon>
        <taxon>Clostridia</taxon>
        <taxon>Eubacteriales</taxon>
        <taxon>Oscillospiraceae</taxon>
        <taxon>Acetivibrio</taxon>
    </lineage>
</organism>
<keyword evidence="2" id="KW-1185">Reference proteome</keyword>
<evidence type="ECO:0000313" key="2">
    <source>
        <dbReference type="Proteomes" id="UP000005435"/>
    </source>
</evidence>
<dbReference type="KEGG" id="ccl:Clocl_3340"/>
<evidence type="ECO:0000313" key="1">
    <source>
        <dbReference type="EMBL" id="AEV69839.1"/>
    </source>
</evidence>
<dbReference type="EMBL" id="CP003065">
    <property type="protein sequence ID" value="AEV69839.1"/>
    <property type="molecule type" value="Genomic_DNA"/>
</dbReference>
<reference evidence="2" key="1">
    <citation type="submission" date="2011-12" db="EMBL/GenBank/DDBJ databases">
        <title>Complete sequence of Clostridium clariflavum DSM 19732.</title>
        <authorList>
            <consortium name="US DOE Joint Genome Institute"/>
            <person name="Lucas S."/>
            <person name="Han J."/>
            <person name="Lapidus A."/>
            <person name="Cheng J.-F."/>
            <person name="Goodwin L."/>
            <person name="Pitluck S."/>
            <person name="Peters L."/>
            <person name="Teshima H."/>
            <person name="Detter J.C."/>
            <person name="Han C."/>
            <person name="Tapia R."/>
            <person name="Land M."/>
            <person name="Hauser L."/>
            <person name="Kyrpides N."/>
            <person name="Ivanova N."/>
            <person name="Pagani I."/>
            <person name="Kitzmiller T."/>
            <person name="Lynd L."/>
            <person name="Izquierdo J."/>
            <person name="Woyke T."/>
        </authorList>
    </citation>
    <scope>NUCLEOTIDE SEQUENCE [LARGE SCALE GENOMIC DNA]</scope>
    <source>
        <strain evidence="2">DSM 19732 / NBRC 101661 / EBR45</strain>
    </source>
</reference>
<sequence>MQNCIIASSKPPRTARTGDGSLFGKACRTVIKKKTIHIKTTPYYFKAFNFLPVKL</sequence>
<protein>
    <submittedName>
        <fullName evidence="1">Uncharacterized protein</fullName>
    </submittedName>
</protein>
<dbReference type="STRING" id="720554.Clocl_3340"/>
<accession>G8LXC1</accession>
<dbReference type="AlphaFoldDB" id="G8LXC1"/>
<dbReference type="Proteomes" id="UP000005435">
    <property type="component" value="Chromosome"/>
</dbReference>
<dbReference type="HOGENOM" id="CLU_3023943_0_0_9"/>